<evidence type="ECO:0000256" key="4">
    <source>
        <dbReference type="ARBA" id="ARBA00022840"/>
    </source>
</evidence>
<dbReference type="InterPro" id="IPR003593">
    <property type="entry name" value="AAA+_ATPase"/>
</dbReference>
<keyword evidence="4 7" id="KW-0067">ATP-binding</keyword>
<dbReference type="GO" id="GO:0005886">
    <property type="term" value="C:plasma membrane"/>
    <property type="evidence" value="ECO:0007669"/>
    <property type="project" value="TreeGrafter"/>
</dbReference>
<protein>
    <submittedName>
        <fullName evidence="7">Lipoprotein-releasing system ATP-binding protein LolD</fullName>
        <ecNumber evidence="7">3.6.3.-</ecNumber>
    </submittedName>
</protein>
<keyword evidence="7" id="KW-0449">Lipoprotein</keyword>
<proteinExistence type="inferred from homology"/>
<dbReference type="SMART" id="SM00382">
    <property type="entry name" value="AAA"/>
    <property type="match status" value="1"/>
</dbReference>
<dbReference type="FunFam" id="3.40.50.300:FF:000032">
    <property type="entry name" value="Export ABC transporter ATP-binding protein"/>
    <property type="match status" value="1"/>
</dbReference>
<dbReference type="InterPro" id="IPR017871">
    <property type="entry name" value="ABC_transporter-like_CS"/>
</dbReference>
<dbReference type="InterPro" id="IPR027417">
    <property type="entry name" value="P-loop_NTPase"/>
</dbReference>
<dbReference type="InterPro" id="IPR017911">
    <property type="entry name" value="MacB-like_ATP-bd"/>
</dbReference>
<dbReference type="RefSeq" id="WP_015459330.1">
    <property type="nucleotide sequence ID" value="NZ_MIPT01000001.1"/>
</dbReference>
<dbReference type="GO" id="GO:0005524">
    <property type="term" value="F:ATP binding"/>
    <property type="evidence" value="ECO:0007669"/>
    <property type="project" value="UniProtKB-KW"/>
</dbReference>
<dbReference type="PROSITE" id="PS00211">
    <property type="entry name" value="ABC_TRANSPORTER_1"/>
    <property type="match status" value="1"/>
</dbReference>
<keyword evidence="1" id="KW-0813">Transport</keyword>
<dbReference type="Proteomes" id="UP000179467">
    <property type="component" value="Unassembled WGS sequence"/>
</dbReference>
<sequence>MLRLKEVEKAYGVAANPIPVLKGISFSIENGSFCAILGPSGSGKSTLLNIIGLLDHPDRGEVLLGDNAVNFASAEETARLRNRLLGFVFQSFQLLPRLRAWENVALPLLYRGIPKADRRPKALALLDRVGLGHRADHLPSELSGGQCQRVALARALIGDPQLILADEPTGSLDSGTSLEMMDLLKDLSRRLAVTIVMVTHDRQLAERCDRRIELLDGQVIADTVAM</sequence>
<dbReference type="Pfam" id="PF00005">
    <property type="entry name" value="ABC_tran"/>
    <property type="match status" value="1"/>
</dbReference>
<name>A0A1S1H9F7_9SPHN</name>
<evidence type="ECO:0000313" key="8">
    <source>
        <dbReference type="Proteomes" id="UP000179467"/>
    </source>
</evidence>
<dbReference type="PANTHER" id="PTHR24220">
    <property type="entry name" value="IMPORT ATP-BINDING PROTEIN"/>
    <property type="match status" value="1"/>
</dbReference>
<dbReference type="InterPro" id="IPR003439">
    <property type="entry name" value="ABC_transporter-like_ATP-bd"/>
</dbReference>
<accession>A0A1S1H9F7</accession>
<evidence type="ECO:0000256" key="2">
    <source>
        <dbReference type="ARBA" id="ARBA00022519"/>
    </source>
</evidence>
<dbReference type="GO" id="GO:0022857">
    <property type="term" value="F:transmembrane transporter activity"/>
    <property type="evidence" value="ECO:0007669"/>
    <property type="project" value="TreeGrafter"/>
</dbReference>
<evidence type="ECO:0000259" key="6">
    <source>
        <dbReference type="PROSITE" id="PS50893"/>
    </source>
</evidence>
<dbReference type="GO" id="GO:0016887">
    <property type="term" value="F:ATP hydrolysis activity"/>
    <property type="evidence" value="ECO:0007669"/>
    <property type="project" value="InterPro"/>
</dbReference>
<dbReference type="SUPFAM" id="SSF52540">
    <property type="entry name" value="P-loop containing nucleoside triphosphate hydrolases"/>
    <property type="match status" value="1"/>
</dbReference>
<evidence type="ECO:0000256" key="1">
    <source>
        <dbReference type="ARBA" id="ARBA00022448"/>
    </source>
</evidence>
<keyword evidence="8" id="KW-1185">Reference proteome</keyword>
<evidence type="ECO:0000313" key="7">
    <source>
        <dbReference type="EMBL" id="OHT18758.1"/>
    </source>
</evidence>
<dbReference type="CDD" id="cd03255">
    <property type="entry name" value="ABC_MJ0796_LolCDE_FtsE"/>
    <property type="match status" value="1"/>
</dbReference>
<dbReference type="AlphaFoldDB" id="A0A1S1H9F7"/>
<organism evidence="7 8">
    <name type="scientific">Edaphosphingomonas haloaromaticamans</name>
    <dbReference type="NCBI Taxonomy" id="653954"/>
    <lineage>
        <taxon>Bacteria</taxon>
        <taxon>Pseudomonadati</taxon>
        <taxon>Pseudomonadota</taxon>
        <taxon>Alphaproteobacteria</taxon>
        <taxon>Sphingomonadales</taxon>
        <taxon>Rhizorhabdaceae</taxon>
        <taxon>Edaphosphingomonas</taxon>
    </lineage>
</organism>
<keyword evidence="2" id="KW-1003">Cell membrane</keyword>
<dbReference type="EC" id="3.6.3.-" evidence="7"/>
<comment type="caution">
    <text evidence="7">The sequence shown here is derived from an EMBL/GenBank/DDBJ whole genome shotgun (WGS) entry which is preliminary data.</text>
</comment>
<dbReference type="InterPro" id="IPR015854">
    <property type="entry name" value="ABC_transpr_LolD-like"/>
</dbReference>
<comment type="similarity">
    <text evidence="5">Belongs to the ABC transporter superfamily. Macrolide exporter (TC 3.A.1.122) family.</text>
</comment>
<dbReference type="PANTHER" id="PTHR24220:SF86">
    <property type="entry name" value="ABC TRANSPORTER ABCH.1"/>
    <property type="match status" value="1"/>
</dbReference>
<keyword evidence="7" id="KW-0378">Hydrolase</keyword>
<evidence type="ECO:0000256" key="3">
    <source>
        <dbReference type="ARBA" id="ARBA00022741"/>
    </source>
</evidence>
<dbReference type="Gene3D" id="3.40.50.300">
    <property type="entry name" value="P-loop containing nucleotide triphosphate hydrolases"/>
    <property type="match status" value="1"/>
</dbReference>
<dbReference type="GO" id="GO:0098796">
    <property type="term" value="C:membrane protein complex"/>
    <property type="evidence" value="ECO:0007669"/>
    <property type="project" value="UniProtKB-ARBA"/>
</dbReference>
<dbReference type="PROSITE" id="PS50893">
    <property type="entry name" value="ABC_TRANSPORTER_2"/>
    <property type="match status" value="1"/>
</dbReference>
<feature type="domain" description="ABC transporter" evidence="6">
    <location>
        <begin position="2"/>
        <end position="226"/>
    </location>
</feature>
<keyword evidence="2" id="KW-0472">Membrane</keyword>
<reference evidence="7 8" key="1">
    <citation type="submission" date="2016-09" db="EMBL/GenBank/DDBJ databases">
        <title>Metabolic pathway, cell adaptation mechanisms and a novel monoxygenase revealed through proteogenomic-transcription analysis of a Sphingomonas haloaromaticamans strain degrading the fungicide ortho-phenylphenol.</title>
        <authorList>
            <person name="Perruchon C."/>
            <person name="Papadopoulou E.S."/>
            <person name="Rousidou C."/>
            <person name="Vasileiadis S."/>
            <person name="Tanou G."/>
            <person name="Amoutzias G."/>
            <person name="Molassiotis A."/>
            <person name="Karpouzas D.G."/>
        </authorList>
    </citation>
    <scope>NUCLEOTIDE SEQUENCE [LARGE SCALE GENOMIC DNA]</scope>
    <source>
        <strain evidence="7 8">P3</strain>
    </source>
</reference>
<evidence type="ECO:0000256" key="5">
    <source>
        <dbReference type="ARBA" id="ARBA00038388"/>
    </source>
</evidence>
<keyword evidence="3" id="KW-0547">Nucleotide-binding</keyword>
<gene>
    <name evidence="7" type="primary">lolD_1</name>
    <name evidence="7" type="ORF">BHE75_00734</name>
</gene>
<dbReference type="EMBL" id="MIPT01000001">
    <property type="protein sequence ID" value="OHT18758.1"/>
    <property type="molecule type" value="Genomic_DNA"/>
</dbReference>
<keyword evidence="2" id="KW-0997">Cell inner membrane</keyword>